<evidence type="ECO:0000256" key="2">
    <source>
        <dbReference type="SAM" id="SignalP"/>
    </source>
</evidence>
<feature type="domain" description="Peptidase S1" evidence="3">
    <location>
        <begin position="14"/>
        <end position="240"/>
    </location>
</feature>
<feature type="signal peptide" evidence="2">
    <location>
        <begin position="1"/>
        <end position="17"/>
    </location>
</feature>
<evidence type="ECO:0000313" key="4">
    <source>
        <dbReference type="EMBL" id="WRY34529.1"/>
    </source>
</evidence>
<dbReference type="PANTHER" id="PTHR15462:SF8">
    <property type="entry name" value="SERINE PROTEASE"/>
    <property type="match status" value="1"/>
</dbReference>
<dbReference type="GO" id="GO:0016787">
    <property type="term" value="F:hydrolase activity"/>
    <property type="evidence" value="ECO:0007669"/>
    <property type="project" value="UniProtKB-KW"/>
</dbReference>
<dbReference type="Pfam" id="PF00089">
    <property type="entry name" value="Trypsin"/>
    <property type="match status" value="1"/>
</dbReference>
<dbReference type="SUPFAM" id="SSF50494">
    <property type="entry name" value="Trypsin-like serine proteases"/>
    <property type="match status" value="1"/>
</dbReference>
<sequence>MISLCLLAMLLPVALSAQTTLRAQTPLRVLTTGDAGRGWEAVGRLDFADGGFCTASLVAPDLVLTAAHCLFDPRSGGKVDITTARFRMGLREDRALVERQIRAGFPHPQYRYQGPQAFDRVTYDMALLQLDRPVRISPVMPFDLGEAPRKGDPLRVVSYAEGREALPSLQARCYVIQKNEGRMITDCDVDHGASGAPVFVMKHGRPQIVGVVSAKARLEGQPVAVVADASLMRHMLTDLRQPGGQRAKMVGGAKFLSVPPSVSP</sequence>
<dbReference type="PRINTS" id="PR00722">
    <property type="entry name" value="CHYMOTRYPSIN"/>
</dbReference>
<dbReference type="PANTHER" id="PTHR15462">
    <property type="entry name" value="SERINE PROTEASE"/>
    <property type="match status" value="1"/>
</dbReference>
<dbReference type="InterPro" id="IPR050966">
    <property type="entry name" value="Glutamyl_endopeptidase"/>
</dbReference>
<dbReference type="RefSeq" id="WP_406721317.1">
    <property type="nucleotide sequence ID" value="NZ_CP135443.1"/>
</dbReference>
<name>A0ABZ1E3H6_9RHOB</name>
<proteinExistence type="predicted"/>
<dbReference type="InterPro" id="IPR043504">
    <property type="entry name" value="Peptidase_S1_PA_chymotrypsin"/>
</dbReference>
<dbReference type="InterPro" id="IPR001314">
    <property type="entry name" value="Peptidase_S1A"/>
</dbReference>
<dbReference type="InterPro" id="IPR018114">
    <property type="entry name" value="TRYPSIN_HIS"/>
</dbReference>
<feature type="chain" id="PRO_5047117364" evidence="2">
    <location>
        <begin position="18"/>
        <end position="264"/>
    </location>
</feature>
<dbReference type="Gene3D" id="2.40.10.10">
    <property type="entry name" value="Trypsin-like serine proteases"/>
    <property type="match status" value="2"/>
</dbReference>
<accession>A0ABZ1E3H6</accession>
<dbReference type="EC" id="3.4.21.-" evidence="4"/>
<protein>
    <submittedName>
        <fullName evidence="4">Trypsin-like serine protease</fullName>
        <ecNumber evidence="4">3.4.21.-</ecNumber>
    </submittedName>
</protein>
<dbReference type="PROSITE" id="PS00134">
    <property type="entry name" value="TRYPSIN_HIS"/>
    <property type="match status" value="1"/>
</dbReference>
<dbReference type="InterPro" id="IPR001254">
    <property type="entry name" value="Trypsin_dom"/>
</dbReference>
<keyword evidence="4" id="KW-0378">Hydrolase</keyword>
<organism evidence="4 5">
    <name type="scientific">Thioclava litoralis</name>
    <dbReference type="NCBI Taxonomy" id="3076557"/>
    <lineage>
        <taxon>Bacteria</taxon>
        <taxon>Pseudomonadati</taxon>
        <taxon>Pseudomonadota</taxon>
        <taxon>Alphaproteobacteria</taxon>
        <taxon>Rhodobacterales</taxon>
        <taxon>Paracoccaceae</taxon>
        <taxon>Thioclava</taxon>
    </lineage>
</organism>
<reference evidence="4 5" key="1">
    <citation type="submission" date="2023-09" db="EMBL/GenBank/DDBJ databases">
        <title>Thioclava shenzhenensis sp. nov., a multidrug resistant bacteria-antagonizing species isolated from coastal seawater.</title>
        <authorList>
            <person name="Long M."/>
        </authorList>
    </citation>
    <scope>NUCLEOTIDE SEQUENCE [LARGE SCALE GENOMIC DNA]</scope>
    <source>
        <strain evidence="4 5">FTW29</strain>
    </source>
</reference>
<keyword evidence="1 2" id="KW-0732">Signal</keyword>
<evidence type="ECO:0000259" key="3">
    <source>
        <dbReference type="PROSITE" id="PS50240"/>
    </source>
</evidence>
<keyword evidence="5" id="KW-1185">Reference proteome</keyword>
<evidence type="ECO:0000313" key="5">
    <source>
        <dbReference type="Proteomes" id="UP001623290"/>
    </source>
</evidence>
<gene>
    <name evidence="4" type="ORF">RPE78_04350</name>
</gene>
<dbReference type="Proteomes" id="UP001623290">
    <property type="component" value="Chromosome"/>
</dbReference>
<dbReference type="InterPro" id="IPR009003">
    <property type="entry name" value="Peptidase_S1_PA"/>
</dbReference>
<dbReference type="PROSITE" id="PS50240">
    <property type="entry name" value="TRYPSIN_DOM"/>
    <property type="match status" value="1"/>
</dbReference>
<dbReference type="SMART" id="SM00020">
    <property type="entry name" value="Tryp_SPc"/>
    <property type="match status" value="1"/>
</dbReference>
<evidence type="ECO:0000256" key="1">
    <source>
        <dbReference type="ARBA" id="ARBA00022729"/>
    </source>
</evidence>
<dbReference type="EMBL" id="CP135443">
    <property type="protein sequence ID" value="WRY34529.1"/>
    <property type="molecule type" value="Genomic_DNA"/>
</dbReference>